<organism evidence="10 11">
    <name type="scientific">Catellatospora bangladeshensis</name>
    <dbReference type="NCBI Taxonomy" id="310355"/>
    <lineage>
        <taxon>Bacteria</taxon>
        <taxon>Bacillati</taxon>
        <taxon>Actinomycetota</taxon>
        <taxon>Actinomycetes</taxon>
        <taxon>Micromonosporales</taxon>
        <taxon>Micromonosporaceae</taxon>
        <taxon>Catellatospora</taxon>
    </lineage>
</organism>
<feature type="region of interest" description="Disordered" evidence="7">
    <location>
        <begin position="483"/>
        <end position="531"/>
    </location>
</feature>
<feature type="transmembrane region" description="Helical" evidence="8">
    <location>
        <begin position="373"/>
        <end position="392"/>
    </location>
</feature>
<dbReference type="GO" id="GO:0005886">
    <property type="term" value="C:plasma membrane"/>
    <property type="evidence" value="ECO:0007669"/>
    <property type="project" value="UniProtKB-SubCell"/>
</dbReference>
<dbReference type="Proteomes" id="UP000601223">
    <property type="component" value="Unassembled WGS sequence"/>
</dbReference>
<dbReference type="PANTHER" id="PTHR42718:SF39">
    <property type="entry name" value="ACTINORHODIN TRANSPORTER-RELATED"/>
    <property type="match status" value="1"/>
</dbReference>
<evidence type="ECO:0000256" key="8">
    <source>
        <dbReference type="SAM" id="Phobius"/>
    </source>
</evidence>
<dbReference type="Gene3D" id="1.20.1250.20">
    <property type="entry name" value="MFS general substrate transporter like domains"/>
    <property type="match status" value="1"/>
</dbReference>
<dbReference type="PROSITE" id="PS50850">
    <property type="entry name" value="MFS"/>
    <property type="match status" value="1"/>
</dbReference>
<keyword evidence="5 8" id="KW-1133">Transmembrane helix</keyword>
<feature type="transmembrane region" description="Helical" evidence="8">
    <location>
        <begin position="345"/>
        <end position="367"/>
    </location>
</feature>
<keyword evidence="11" id="KW-1185">Reference proteome</keyword>
<reference evidence="10 11" key="1">
    <citation type="submission" date="2021-01" db="EMBL/GenBank/DDBJ databases">
        <title>Whole genome shotgun sequence of Catellatospora bangladeshensis NBRC 107357.</title>
        <authorList>
            <person name="Komaki H."/>
            <person name="Tamura T."/>
        </authorList>
    </citation>
    <scope>NUCLEOTIDE SEQUENCE [LARGE SCALE GENOMIC DNA]</scope>
    <source>
        <strain evidence="10 11">NBRC 107357</strain>
    </source>
</reference>
<dbReference type="SUPFAM" id="SSF103473">
    <property type="entry name" value="MFS general substrate transporter"/>
    <property type="match status" value="1"/>
</dbReference>
<dbReference type="Gene3D" id="1.20.1720.10">
    <property type="entry name" value="Multidrug resistance protein D"/>
    <property type="match status" value="1"/>
</dbReference>
<feature type="transmembrane region" description="Helical" evidence="8">
    <location>
        <begin position="109"/>
        <end position="131"/>
    </location>
</feature>
<feature type="transmembrane region" description="Helical" evidence="8">
    <location>
        <begin position="177"/>
        <end position="197"/>
    </location>
</feature>
<keyword evidence="6 8" id="KW-0472">Membrane</keyword>
<evidence type="ECO:0000313" key="10">
    <source>
        <dbReference type="EMBL" id="GIF82529.1"/>
    </source>
</evidence>
<evidence type="ECO:0000313" key="11">
    <source>
        <dbReference type="Proteomes" id="UP000601223"/>
    </source>
</evidence>
<comment type="caution">
    <text evidence="10">The sequence shown here is derived from an EMBL/GenBank/DDBJ whole genome shotgun (WGS) entry which is preliminary data.</text>
</comment>
<evidence type="ECO:0000256" key="3">
    <source>
        <dbReference type="ARBA" id="ARBA00022475"/>
    </source>
</evidence>
<gene>
    <name evidence="10" type="ORF">Cba03nite_38780</name>
</gene>
<dbReference type="InterPro" id="IPR004638">
    <property type="entry name" value="EmrB-like"/>
</dbReference>
<evidence type="ECO:0000256" key="6">
    <source>
        <dbReference type="ARBA" id="ARBA00023136"/>
    </source>
</evidence>
<dbReference type="InterPro" id="IPR011701">
    <property type="entry name" value="MFS"/>
</dbReference>
<dbReference type="CDD" id="cd17321">
    <property type="entry name" value="MFS_MMR_MDR_like"/>
    <property type="match status" value="1"/>
</dbReference>
<feature type="transmembrane region" description="Helical" evidence="8">
    <location>
        <begin position="279"/>
        <end position="305"/>
    </location>
</feature>
<keyword evidence="3" id="KW-1003">Cell membrane</keyword>
<dbReference type="PRINTS" id="PR01036">
    <property type="entry name" value="TCRTETB"/>
</dbReference>
<feature type="transmembrane region" description="Helical" evidence="8">
    <location>
        <begin position="209"/>
        <end position="229"/>
    </location>
</feature>
<proteinExistence type="predicted"/>
<dbReference type="NCBIfam" id="TIGR00711">
    <property type="entry name" value="efflux_EmrB"/>
    <property type="match status" value="1"/>
</dbReference>
<feature type="domain" description="Major facilitator superfamily (MFS) profile" evidence="9">
    <location>
        <begin position="19"/>
        <end position="474"/>
    </location>
</feature>
<dbReference type="InterPro" id="IPR020846">
    <property type="entry name" value="MFS_dom"/>
</dbReference>
<evidence type="ECO:0000256" key="2">
    <source>
        <dbReference type="ARBA" id="ARBA00022448"/>
    </source>
</evidence>
<comment type="subcellular location">
    <subcellularLocation>
        <location evidence="1">Cell membrane</location>
        <topology evidence="1">Multi-pass membrane protein</topology>
    </subcellularLocation>
</comment>
<feature type="transmembrane region" description="Helical" evidence="8">
    <location>
        <begin position="54"/>
        <end position="73"/>
    </location>
</feature>
<evidence type="ECO:0000256" key="7">
    <source>
        <dbReference type="SAM" id="MobiDB-lite"/>
    </source>
</evidence>
<sequence>MRTSGGGDGYTPDPRRWRALSVCLVGGFMALLDVSIVNVALPSIREGLHASDSALQWVVSGYALAFGLLLVPAGRFGDMHGRRNAFVAGVALFTLASAAAGLARGALWLVVARVIQGAAGGIINPQISGLIQQLFRGAERGRAFGMLGATVGISTAVGPLIGGLLIQAAGVTEGWRWVFYVNIPVGALAIFLAYRFIPKSCDEQRRRESFDPVGVVLLALGVVLVLLPLIQEQTWVGRSKWLLLVAGVAVLAGFIAWERKYARTGRHPMVDLGLFRRRSYSLGALLSLAYFAGFTAIFFIFTLYLQQGLHYTALQAGIATLPFALGSAVSASLGGPIVTRVGRGLIAIGLVLVLIGLVGVELAVELVPGRNDGFATALPLLIAGVGSGLVIAPNQTLTLAEVPVAGAGSAGGVLQTGQRIGAAVGIAVVGAVFFDSIAASHGDFATAFRHGLWVTIAFVLVSLVIALADVRASRRAAAVRVSGAHRASQAAPGSGSGSGSDDTTRRLRPAVPGDGGPIAPTGHDLGFEHTP</sequence>
<evidence type="ECO:0000256" key="5">
    <source>
        <dbReference type="ARBA" id="ARBA00022989"/>
    </source>
</evidence>
<feature type="transmembrane region" description="Helical" evidence="8">
    <location>
        <begin position="420"/>
        <end position="439"/>
    </location>
</feature>
<evidence type="ECO:0000259" key="9">
    <source>
        <dbReference type="PROSITE" id="PS50850"/>
    </source>
</evidence>
<evidence type="ECO:0000256" key="1">
    <source>
        <dbReference type="ARBA" id="ARBA00004651"/>
    </source>
</evidence>
<keyword evidence="2" id="KW-0813">Transport</keyword>
<keyword evidence="4 8" id="KW-0812">Transmembrane</keyword>
<feature type="transmembrane region" description="Helical" evidence="8">
    <location>
        <begin position="20"/>
        <end position="42"/>
    </location>
</feature>
<feature type="transmembrane region" description="Helical" evidence="8">
    <location>
        <begin position="451"/>
        <end position="470"/>
    </location>
</feature>
<dbReference type="PANTHER" id="PTHR42718">
    <property type="entry name" value="MAJOR FACILITATOR SUPERFAMILY MULTIDRUG TRANSPORTER MFSC"/>
    <property type="match status" value="1"/>
</dbReference>
<feature type="transmembrane region" description="Helical" evidence="8">
    <location>
        <begin position="143"/>
        <end position="165"/>
    </location>
</feature>
<dbReference type="AlphaFoldDB" id="A0A8J3JH56"/>
<dbReference type="EMBL" id="BONF01000020">
    <property type="protein sequence ID" value="GIF82529.1"/>
    <property type="molecule type" value="Genomic_DNA"/>
</dbReference>
<feature type="transmembrane region" description="Helical" evidence="8">
    <location>
        <begin position="85"/>
        <end position="103"/>
    </location>
</feature>
<accession>A0A8J3JH56</accession>
<name>A0A8J3JH56_9ACTN</name>
<dbReference type="InterPro" id="IPR036259">
    <property type="entry name" value="MFS_trans_sf"/>
</dbReference>
<evidence type="ECO:0000256" key="4">
    <source>
        <dbReference type="ARBA" id="ARBA00022692"/>
    </source>
</evidence>
<protein>
    <submittedName>
        <fullName evidence="10">MFS transporter</fullName>
    </submittedName>
</protein>
<dbReference type="Pfam" id="PF07690">
    <property type="entry name" value="MFS_1"/>
    <property type="match status" value="1"/>
</dbReference>
<feature type="transmembrane region" description="Helical" evidence="8">
    <location>
        <begin position="311"/>
        <end position="333"/>
    </location>
</feature>
<dbReference type="GO" id="GO:0022857">
    <property type="term" value="F:transmembrane transporter activity"/>
    <property type="evidence" value="ECO:0007669"/>
    <property type="project" value="InterPro"/>
</dbReference>
<feature type="transmembrane region" description="Helical" evidence="8">
    <location>
        <begin position="241"/>
        <end position="258"/>
    </location>
</feature>